<dbReference type="Gene3D" id="3.20.20.70">
    <property type="entry name" value="Aldolase class I"/>
    <property type="match status" value="1"/>
</dbReference>
<dbReference type="EMBL" id="KB706361">
    <property type="protein sequence ID" value="EMR67740.1"/>
    <property type="molecule type" value="Genomic_DNA"/>
</dbReference>
<evidence type="ECO:0000259" key="4">
    <source>
        <dbReference type="Pfam" id="PF03537"/>
    </source>
</evidence>
<feature type="signal peptide" evidence="3">
    <location>
        <begin position="1"/>
        <end position="16"/>
    </location>
</feature>
<evidence type="ECO:0000313" key="6">
    <source>
        <dbReference type="Proteomes" id="UP000012174"/>
    </source>
</evidence>
<dbReference type="InterPro" id="IPR017853">
    <property type="entry name" value="GH"/>
</dbReference>
<gene>
    <name evidence="5" type="ORF">UCREL1_5253</name>
</gene>
<organism evidence="5 6">
    <name type="scientific">Eutypa lata (strain UCR-EL1)</name>
    <name type="common">Grapevine dieback disease fungus</name>
    <name type="synonym">Eutypa armeniacae</name>
    <dbReference type="NCBI Taxonomy" id="1287681"/>
    <lineage>
        <taxon>Eukaryota</taxon>
        <taxon>Fungi</taxon>
        <taxon>Dikarya</taxon>
        <taxon>Ascomycota</taxon>
        <taxon>Pezizomycotina</taxon>
        <taxon>Sordariomycetes</taxon>
        <taxon>Xylariomycetidae</taxon>
        <taxon>Xylariales</taxon>
        <taxon>Diatrypaceae</taxon>
        <taxon>Eutypa</taxon>
    </lineage>
</organism>
<keyword evidence="3" id="KW-0732">Signal</keyword>
<dbReference type="Proteomes" id="UP000012174">
    <property type="component" value="Unassembled WGS sequence"/>
</dbReference>
<feature type="domain" description="Glycoside-hydrolase family GH114 TIM-barrel" evidence="4">
    <location>
        <begin position="38"/>
        <end position="285"/>
    </location>
</feature>
<dbReference type="OMA" id="EYSECET"/>
<sequence>MLVSAALALGFGTSLAAARAAGNTVATRAVWQPAVGARWQIVLEDSIEVDGASATTTTPDVPIFDIDLYTNTDDGADAARVVGALHGLGKKVICYFSAGTYEPYRPDSDRYGDADLGAALPDWPDERWVDIRNENVRSIIRGRIELAASMGCDAIDPDNMDGYSNENGGGFATPLTEQDSIDLINLMAEQAASHNMAIGLKNALSIIPDVVDVVQFAVNEECSEWTECGEMQPFIEAGKPVFHIEYPDGAGEEGGLSADVRKQYCEAQGTDGFSTVLKTYDLDGWVQYCDGTIAETPLVS</sequence>
<dbReference type="EC" id="3.2.1.22" evidence="2"/>
<keyword evidence="6" id="KW-1185">Reference proteome</keyword>
<dbReference type="Pfam" id="PF03537">
    <property type="entry name" value="Glyco_hydro_114"/>
    <property type="match status" value="1"/>
</dbReference>
<dbReference type="OrthoDB" id="2108802at2759"/>
<evidence type="ECO:0000256" key="2">
    <source>
        <dbReference type="ARBA" id="ARBA00012755"/>
    </source>
</evidence>
<dbReference type="SUPFAM" id="SSF51445">
    <property type="entry name" value="(Trans)glycosidases"/>
    <property type="match status" value="1"/>
</dbReference>
<dbReference type="PANTHER" id="PTHR35273">
    <property type="entry name" value="ALPHA-1,4 POLYGALACTOSAMINIDASE, PUTATIVE (AFU_ORTHOLOGUE AFUA_3G07890)-RELATED"/>
    <property type="match status" value="1"/>
</dbReference>
<dbReference type="InterPro" id="IPR004352">
    <property type="entry name" value="GH114_TIM-barrel"/>
</dbReference>
<proteinExistence type="predicted"/>
<dbReference type="InterPro" id="IPR013785">
    <property type="entry name" value="Aldolase_TIM"/>
</dbReference>
<accession>M7TLZ0</accession>
<protein>
    <recommendedName>
        <fullName evidence="2">alpha-galactosidase</fullName>
        <ecNumber evidence="2">3.2.1.22</ecNumber>
    </recommendedName>
</protein>
<dbReference type="HOGENOM" id="CLU_051214_1_1_1"/>
<evidence type="ECO:0000313" key="5">
    <source>
        <dbReference type="EMBL" id="EMR67740.1"/>
    </source>
</evidence>
<dbReference type="KEGG" id="ela:UCREL1_5253"/>
<dbReference type="GO" id="GO:0004557">
    <property type="term" value="F:alpha-galactosidase activity"/>
    <property type="evidence" value="ECO:0007669"/>
    <property type="project" value="UniProtKB-EC"/>
</dbReference>
<dbReference type="PANTHER" id="PTHR35273:SF2">
    <property type="entry name" value="ALPHA-GALACTOSIDASE"/>
    <property type="match status" value="1"/>
</dbReference>
<evidence type="ECO:0000256" key="3">
    <source>
        <dbReference type="SAM" id="SignalP"/>
    </source>
</evidence>
<comment type="catalytic activity">
    <reaction evidence="1">
        <text>Hydrolysis of terminal, non-reducing alpha-D-galactose residues in alpha-D-galactosides, including galactose oligosaccharides, galactomannans and galactolipids.</text>
        <dbReference type="EC" id="3.2.1.22"/>
    </reaction>
</comment>
<dbReference type="eggNOG" id="ENOG502RCTR">
    <property type="taxonomic scope" value="Eukaryota"/>
</dbReference>
<feature type="chain" id="PRO_5004085789" description="alpha-galactosidase" evidence="3">
    <location>
        <begin position="17"/>
        <end position="300"/>
    </location>
</feature>
<evidence type="ECO:0000256" key="1">
    <source>
        <dbReference type="ARBA" id="ARBA00001255"/>
    </source>
</evidence>
<dbReference type="AlphaFoldDB" id="M7TLZ0"/>
<reference evidence="6" key="1">
    <citation type="journal article" date="2013" name="Genome Announc.">
        <title>Draft genome sequence of the grapevine dieback fungus Eutypa lata UCR-EL1.</title>
        <authorList>
            <person name="Blanco-Ulate B."/>
            <person name="Rolshausen P.E."/>
            <person name="Cantu D."/>
        </authorList>
    </citation>
    <scope>NUCLEOTIDE SEQUENCE [LARGE SCALE GENOMIC DNA]</scope>
    <source>
        <strain evidence="6">UCR-EL1</strain>
    </source>
</reference>
<name>M7TLZ0_EUTLA</name>